<proteinExistence type="predicted"/>
<keyword evidence="1" id="KW-0812">Transmembrane</keyword>
<dbReference type="AlphaFoldDB" id="A0A1X7H1W8"/>
<gene>
    <name evidence="2" type="ORF">SAMN05661091_1508</name>
</gene>
<organism evidence="2 3">
    <name type="scientific">Paenibacillus uliginis N3/975</name>
    <dbReference type="NCBI Taxonomy" id="1313296"/>
    <lineage>
        <taxon>Bacteria</taxon>
        <taxon>Bacillati</taxon>
        <taxon>Bacillota</taxon>
        <taxon>Bacilli</taxon>
        <taxon>Bacillales</taxon>
        <taxon>Paenibacillaceae</taxon>
        <taxon>Paenibacillus</taxon>
    </lineage>
</organism>
<name>A0A1X7H1W8_9BACL</name>
<evidence type="ECO:0000313" key="3">
    <source>
        <dbReference type="Proteomes" id="UP000192940"/>
    </source>
</evidence>
<dbReference type="STRING" id="1313296.SAMN05661091_1508"/>
<dbReference type="InterPro" id="IPR024419">
    <property type="entry name" value="YvrJ"/>
</dbReference>
<evidence type="ECO:0000313" key="2">
    <source>
        <dbReference type="EMBL" id="SMF77988.1"/>
    </source>
</evidence>
<reference evidence="2 3" key="1">
    <citation type="submission" date="2017-04" db="EMBL/GenBank/DDBJ databases">
        <authorList>
            <person name="Afonso C.L."/>
            <person name="Miller P.J."/>
            <person name="Scott M.A."/>
            <person name="Spackman E."/>
            <person name="Goraichik I."/>
            <person name="Dimitrov K.M."/>
            <person name="Suarez D.L."/>
            <person name="Swayne D.E."/>
        </authorList>
    </citation>
    <scope>NUCLEOTIDE SEQUENCE [LARGE SCALE GENOMIC DNA]</scope>
    <source>
        <strain evidence="2 3">N3/975</strain>
    </source>
</reference>
<dbReference type="RefSeq" id="WP_208918433.1">
    <property type="nucleotide sequence ID" value="NZ_LT840184.1"/>
</dbReference>
<sequence>MNGSEWLITAISNFGFPIVITGYLLIRFEKKIENLNDSIQALAQVIRDGGRNK</sequence>
<protein>
    <submittedName>
        <fullName evidence="2">YvrJ protein family protein</fullName>
    </submittedName>
</protein>
<feature type="transmembrane region" description="Helical" evidence="1">
    <location>
        <begin position="6"/>
        <end position="26"/>
    </location>
</feature>
<keyword evidence="1" id="KW-0472">Membrane</keyword>
<evidence type="ECO:0000256" key="1">
    <source>
        <dbReference type="SAM" id="Phobius"/>
    </source>
</evidence>
<dbReference type="Proteomes" id="UP000192940">
    <property type="component" value="Chromosome I"/>
</dbReference>
<keyword evidence="3" id="KW-1185">Reference proteome</keyword>
<dbReference type="EMBL" id="LT840184">
    <property type="protein sequence ID" value="SMF77988.1"/>
    <property type="molecule type" value="Genomic_DNA"/>
</dbReference>
<keyword evidence="1" id="KW-1133">Transmembrane helix</keyword>
<accession>A0A1X7H1W8</accession>
<dbReference type="Pfam" id="PF12841">
    <property type="entry name" value="YvrJ"/>
    <property type="match status" value="1"/>
</dbReference>